<name>A0AAU9IYD0_9CILI</name>
<proteinExistence type="predicted"/>
<evidence type="ECO:0000313" key="3">
    <source>
        <dbReference type="Proteomes" id="UP001162131"/>
    </source>
</evidence>
<feature type="transmembrane region" description="Helical" evidence="1">
    <location>
        <begin position="459"/>
        <end position="477"/>
    </location>
</feature>
<organism evidence="2 3">
    <name type="scientific">Blepharisma stoltei</name>
    <dbReference type="NCBI Taxonomy" id="1481888"/>
    <lineage>
        <taxon>Eukaryota</taxon>
        <taxon>Sar</taxon>
        <taxon>Alveolata</taxon>
        <taxon>Ciliophora</taxon>
        <taxon>Postciliodesmatophora</taxon>
        <taxon>Heterotrichea</taxon>
        <taxon>Heterotrichida</taxon>
        <taxon>Blepharismidae</taxon>
        <taxon>Blepharisma</taxon>
    </lineage>
</organism>
<dbReference type="Proteomes" id="UP001162131">
    <property type="component" value="Unassembled WGS sequence"/>
</dbReference>
<accession>A0AAU9IYD0</accession>
<gene>
    <name evidence="2" type="ORF">BSTOLATCC_MIC17751</name>
</gene>
<feature type="transmembrane region" description="Helical" evidence="1">
    <location>
        <begin position="182"/>
        <end position="205"/>
    </location>
</feature>
<sequence length="501" mass="58564">MIAILAYIISDASNTSKMSSLGDLGQLLYDLEALSDSTRILSRQARSSSVSQAQKDLNYKNFQSLLTGIQNIKNNLLDDFDHWSYCESSKIIHEKLIPLWIFNGEKPYIEYNNLYDTLSKFIYSGSKTLDNLYEDDGFSPEMKFLMLNGLSYVFEYINMTTDGIVDCEINRIKLAGKYINTFIMMGFSIIGLLVLSLCLFIILASKSYDQFWNFMLNNIQSSLSNLKACSIDRLMIIHRNEYTREENQGFIASRHHPRKIKSKIYLSYISRIFIFFAIAGSYYFLVYFHLYPNCQTLMIDRPLLLNNFSLFRTLLSRLDIFARDMRSPVFITEFQDFYDFPNSQIMADNTFEILKSKRKEIKKENFSVLMSQELLNRIYKSNNSTEEVLEYGTDASIDDIIDEIYSLFYKNLINTDELSQYFEKLQNIQNEILKEFFLADRDSKNIINSELDAIIESTIFYSLTVCLLFFIYYLPYFNSQIKQLSRFAILPNILEINAEPT</sequence>
<dbReference type="AlphaFoldDB" id="A0AAU9IYD0"/>
<protein>
    <submittedName>
        <fullName evidence="2">Uncharacterized protein</fullName>
    </submittedName>
</protein>
<dbReference type="EMBL" id="CAJZBQ010000017">
    <property type="protein sequence ID" value="CAG9317130.1"/>
    <property type="molecule type" value="Genomic_DNA"/>
</dbReference>
<comment type="caution">
    <text evidence="2">The sequence shown here is derived from an EMBL/GenBank/DDBJ whole genome shotgun (WGS) entry which is preliminary data.</text>
</comment>
<evidence type="ECO:0000256" key="1">
    <source>
        <dbReference type="SAM" id="Phobius"/>
    </source>
</evidence>
<reference evidence="2" key="1">
    <citation type="submission" date="2021-09" db="EMBL/GenBank/DDBJ databases">
        <authorList>
            <consortium name="AG Swart"/>
            <person name="Singh M."/>
            <person name="Singh A."/>
            <person name="Seah K."/>
            <person name="Emmerich C."/>
        </authorList>
    </citation>
    <scope>NUCLEOTIDE SEQUENCE</scope>
    <source>
        <strain evidence="2">ATCC30299</strain>
    </source>
</reference>
<feature type="transmembrane region" description="Helical" evidence="1">
    <location>
        <begin position="268"/>
        <end position="290"/>
    </location>
</feature>
<keyword evidence="1" id="KW-1133">Transmembrane helix</keyword>
<keyword evidence="1" id="KW-0812">Transmembrane</keyword>
<evidence type="ECO:0000313" key="2">
    <source>
        <dbReference type="EMBL" id="CAG9317130.1"/>
    </source>
</evidence>
<keyword evidence="1" id="KW-0472">Membrane</keyword>
<keyword evidence="3" id="KW-1185">Reference proteome</keyword>